<accession>A0A9J6RBT3</accession>
<dbReference type="NCBIfam" id="TIGR02365">
    <property type="entry name" value="dha_L_ycgS"/>
    <property type="match status" value="1"/>
</dbReference>
<dbReference type="PANTHER" id="PTHR28629">
    <property type="entry name" value="TRIOKINASE/FMN CYCLASE"/>
    <property type="match status" value="1"/>
</dbReference>
<dbReference type="GO" id="GO:0004371">
    <property type="term" value="F:glycerone kinase activity"/>
    <property type="evidence" value="ECO:0007669"/>
    <property type="project" value="InterPro"/>
</dbReference>
<evidence type="ECO:0000256" key="4">
    <source>
        <dbReference type="ARBA" id="ARBA00022679"/>
    </source>
</evidence>
<evidence type="ECO:0000313" key="10">
    <source>
        <dbReference type="EMBL" id="MCZ0703154.1"/>
    </source>
</evidence>
<evidence type="ECO:0000256" key="3">
    <source>
        <dbReference type="ARBA" id="ARBA00012095"/>
    </source>
</evidence>
<dbReference type="InterPro" id="IPR004007">
    <property type="entry name" value="DhaL_dom"/>
</dbReference>
<dbReference type="GO" id="GO:0019563">
    <property type="term" value="P:glycerol catabolic process"/>
    <property type="evidence" value="ECO:0007669"/>
    <property type="project" value="TreeGrafter"/>
</dbReference>
<dbReference type="Gene3D" id="1.25.40.340">
    <property type="match status" value="1"/>
</dbReference>
<keyword evidence="5 10" id="KW-0418">Kinase</keyword>
<comment type="pathway">
    <text evidence="2">Polyol metabolism; glycerol degradation.</text>
</comment>
<proteinExistence type="predicted"/>
<evidence type="ECO:0000256" key="2">
    <source>
        <dbReference type="ARBA" id="ARBA00004745"/>
    </source>
</evidence>
<keyword evidence="6" id="KW-0319">Glycerol metabolism</keyword>
<dbReference type="AlphaFoldDB" id="A0A9J6RBT3"/>
<dbReference type="Pfam" id="PF02734">
    <property type="entry name" value="Dak2"/>
    <property type="match status" value="1"/>
</dbReference>
<evidence type="ECO:0000256" key="1">
    <source>
        <dbReference type="ARBA" id="ARBA00001113"/>
    </source>
</evidence>
<reference evidence="10" key="1">
    <citation type="submission" date="2022-11" db="EMBL/GenBank/DDBJ databases">
        <title>WGS of Natronobacillus azotifigens 24KS-1, an anaerobic diazotrophic haloalkaliphile from soda-rich habitats.</title>
        <authorList>
            <person name="Sorokin D.Y."/>
            <person name="Merkel A.Y."/>
        </authorList>
    </citation>
    <scope>NUCLEOTIDE SEQUENCE</scope>
    <source>
        <strain evidence="10">24KS-1</strain>
    </source>
</reference>
<comment type="function">
    <text evidence="8">ADP-binding subunit of the dihydroxyacetone kinase, which is responsible for the phosphoenolpyruvate (PEP)-dependent phosphorylation of dihydroxyacetone. DhaL-ADP is converted to DhaL-ATP via a phosphoryl group transfer from DhaM and transmits it to dihydroxyacetone binds to DhaK.</text>
</comment>
<evidence type="ECO:0000256" key="5">
    <source>
        <dbReference type="ARBA" id="ARBA00022777"/>
    </source>
</evidence>
<dbReference type="PANTHER" id="PTHR28629:SF4">
    <property type="entry name" value="TRIOKINASE_FMN CYCLASE"/>
    <property type="match status" value="1"/>
</dbReference>
<dbReference type="FunFam" id="1.25.40.340:FF:000002">
    <property type="entry name" value="Dihydroxyacetone kinase, L subunit"/>
    <property type="match status" value="1"/>
</dbReference>
<keyword evidence="4" id="KW-0808">Transferase</keyword>
<dbReference type="EMBL" id="JAPRAT010000013">
    <property type="protein sequence ID" value="MCZ0703154.1"/>
    <property type="molecule type" value="Genomic_DNA"/>
</dbReference>
<evidence type="ECO:0000256" key="6">
    <source>
        <dbReference type="ARBA" id="ARBA00022798"/>
    </source>
</evidence>
<comment type="catalytic activity">
    <reaction evidence="1">
        <text>dihydroxyacetone + phosphoenolpyruvate = dihydroxyacetone phosphate + pyruvate</text>
        <dbReference type="Rhea" id="RHEA:18381"/>
        <dbReference type="ChEBI" id="CHEBI:15361"/>
        <dbReference type="ChEBI" id="CHEBI:16016"/>
        <dbReference type="ChEBI" id="CHEBI:57642"/>
        <dbReference type="ChEBI" id="CHEBI:58702"/>
        <dbReference type="EC" id="2.7.1.121"/>
    </reaction>
</comment>
<comment type="caution">
    <text evidence="10">The sequence shown here is derived from an EMBL/GenBank/DDBJ whole genome shotgun (WGS) entry which is preliminary data.</text>
</comment>
<dbReference type="EC" id="2.7.1.121" evidence="3"/>
<dbReference type="SUPFAM" id="SSF101473">
    <property type="entry name" value="DhaL-like"/>
    <property type="match status" value="1"/>
</dbReference>
<gene>
    <name evidence="10" type="primary">dhaL</name>
    <name evidence="10" type="ORF">OWO01_08015</name>
</gene>
<feature type="domain" description="DhaL" evidence="9">
    <location>
        <begin position="6"/>
        <end position="189"/>
    </location>
</feature>
<dbReference type="GO" id="GO:0005829">
    <property type="term" value="C:cytosol"/>
    <property type="evidence" value="ECO:0007669"/>
    <property type="project" value="TreeGrafter"/>
</dbReference>
<sequence length="195" mass="21017">MKLTGKQTRAWLLNFSAKIQEKKQDLNDLDQAIGDGDHGSNMARGVHAVEEAIKNENHTPASEILKKAAMAMVSKVGGASGPLYGTAFLEMAKVIDTEELPTVLAAGLDGVKKRSKADADEKTMADMWAPVVKALQEKKLTKDVINESVEATKELKATKGRASYLNEGSIGHLDPGSVSSSYLFFALLEEVDVNE</sequence>
<organism evidence="10 11">
    <name type="scientific">Natronobacillus azotifigens</name>
    <dbReference type="NCBI Taxonomy" id="472978"/>
    <lineage>
        <taxon>Bacteria</taxon>
        <taxon>Bacillati</taxon>
        <taxon>Bacillota</taxon>
        <taxon>Bacilli</taxon>
        <taxon>Bacillales</taxon>
        <taxon>Bacillaceae</taxon>
        <taxon>Natronobacillus</taxon>
    </lineage>
</organism>
<evidence type="ECO:0000256" key="8">
    <source>
        <dbReference type="ARBA" id="ARBA00055771"/>
    </source>
</evidence>
<dbReference type="SMART" id="SM01120">
    <property type="entry name" value="Dak2"/>
    <property type="match status" value="1"/>
</dbReference>
<dbReference type="RefSeq" id="WP_268779925.1">
    <property type="nucleotide sequence ID" value="NZ_JAPRAT010000013.1"/>
</dbReference>
<evidence type="ECO:0000256" key="7">
    <source>
        <dbReference type="ARBA" id="ARBA00046577"/>
    </source>
</evidence>
<evidence type="ECO:0000313" key="11">
    <source>
        <dbReference type="Proteomes" id="UP001084197"/>
    </source>
</evidence>
<dbReference type="InterPro" id="IPR036117">
    <property type="entry name" value="DhaL_dom_sf"/>
</dbReference>
<name>A0A9J6RBT3_9BACI</name>
<dbReference type="Proteomes" id="UP001084197">
    <property type="component" value="Unassembled WGS sequence"/>
</dbReference>
<dbReference type="PROSITE" id="PS51480">
    <property type="entry name" value="DHAL"/>
    <property type="match status" value="1"/>
</dbReference>
<keyword evidence="11" id="KW-1185">Reference proteome</keyword>
<dbReference type="InterPro" id="IPR050861">
    <property type="entry name" value="Dihydroxyacetone_Kinase"/>
</dbReference>
<dbReference type="InterPro" id="IPR012737">
    <property type="entry name" value="DhaK_L_YcgS"/>
</dbReference>
<evidence type="ECO:0000259" key="9">
    <source>
        <dbReference type="PROSITE" id="PS51480"/>
    </source>
</evidence>
<protein>
    <recommendedName>
        <fullName evidence="3">phosphoenolpyruvate--glycerone phosphotransferase</fullName>
        <ecNumber evidence="3">2.7.1.121</ecNumber>
    </recommendedName>
</protein>
<comment type="subunit">
    <text evidence="7">Homodimer. The dihydroxyacetone kinase complex is composed of a homodimer of DhaM, a homodimer of DhaK and the subunit DhaL.</text>
</comment>
<dbReference type="GO" id="GO:0047324">
    <property type="term" value="F:phosphoenolpyruvate-glycerone phosphotransferase activity"/>
    <property type="evidence" value="ECO:0007669"/>
    <property type="project" value="UniProtKB-EC"/>
</dbReference>